<dbReference type="Pfam" id="PF07694">
    <property type="entry name" value="5TM-5TMR_LYT"/>
    <property type="match status" value="1"/>
</dbReference>
<evidence type="ECO:0000256" key="6">
    <source>
        <dbReference type="ARBA" id="ARBA00022692"/>
    </source>
</evidence>
<evidence type="ECO:0000313" key="16">
    <source>
        <dbReference type="Proteomes" id="UP000215509"/>
    </source>
</evidence>
<keyword evidence="11" id="KW-0902">Two-component regulatory system</keyword>
<dbReference type="InterPro" id="IPR036890">
    <property type="entry name" value="HATPase_C_sf"/>
</dbReference>
<keyword evidence="4" id="KW-1003">Cell membrane</keyword>
<feature type="transmembrane region" description="Helical" evidence="13">
    <location>
        <begin position="176"/>
        <end position="196"/>
    </location>
</feature>
<comment type="caution">
    <text evidence="15">The sequence shown here is derived from an EMBL/GenBank/DDBJ whole genome shotgun (WGS) entry which is preliminary data.</text>
</comment>
<evidence type="ECO:0000256" key="7">
    <source>
        <dbReference type="ARBA" id="ARBA00022741"/>
    </source>
</evidence>
<evidence type="ECO:0000256" key="9">
    <source>
        <dbReference type="ARBA" id="ARBA00022840"/>
    </source>
</evidence>
<dbReference type="PROSITE" id="PS50109">
    <property type="entry name" value="HIS_KIN"/>
    <property type="match status" value="1"/>
</dbReference>
<dbReference type="Pfam" id="PF06580">
    <property type="entry name" value="His_kinase"/>
    <property type="match status" value="1"/>
</dbReference>
<dbReference type="InterPro" id="IPR010559">
    <property type="entry name" value="Sig_transdc_His_kin_internal"/>
</dbReference>
<keyword evidence="6 13" id="KW-0812">Transmembrane</keyword>
<evidence type="ECO:0000256" key="2">
    <source>
        <dbReference type="ARBA" id="ARBA00004651"/>
    </source>
</evidence>
<protein>
    <recommendedName>
        <fullName evidence="3">histidine kinase</fullName>
        <ecNumber evidence="3">2.7.13.3</ecNumber>
    </recommendedName>
</protein>
<keyword evidence="12 13" id="KW-0472">Membrane</keyword>
<dbReference type="InterPro" id="IPR005467">
    <property type="entry name" value="His_kinase_dom"/>
</dbReference>
<dbReference type="Gene3D" id="3.30.565.10">
    <property type="entry name" value="Histidine kinase-like ATPase, C-terminal domain"/>
    <property type="match status" value="1"/>
</dbReference>
<keyword evidence="5" id="KW-0808">Transferase</keyword>
<gene>
    <name evidence="15" type="ORF">CF651_30310</name>
</gene>
<feature type="transmembrane region" description="Helical" evidence="13">
    <location>
        <begin position="46"/>
        <end position="67"/>
    </location>
</feature>
<evidence type="ECO:0000256" key="4">
    <source>
        <dbReference type="ARBA" id="ARBA00022475"/>
    </source>
</evidence>
<dbReference type="InterPro" id="IPR011620">
    <property type="entry name" value="Sig_transdc_His_kinase_LytS_TM"/>
</dbReference>
<feature type="transmembrane region" description="Helical" evidence="13">
    <location>
        <begin position="12"/>
        <end position="34"/>
    </location>
</feature>
<dbReference type="PANTHER" id="PTHR34220:SF7">
    <property type="entry name" value="SENSOR HISTIDINE KINASE YPDA"/>
    <property type="match status" value="1"/>
</dbReference>
<dbReference type="Proteomes" id="UP000215509">
    <property type="component" value="Unassembled WGS sequence"/>
</dbReference>
<evidence type="ECO:0000256" key="11">
    <source>
        <dbReference type="ARBA" id="ARBA00023012"/>
    </source>
</evidence>
<dbReference type="PRINTS" id="PR00344">
    <property type="entry name" value="BCTRLSENSOR"/>
</dbReference>
<reference evidence="15 16" key="1">
    <citation type="submission" date="2017-07" db="EMBL/GenBank/DDBJ databases">
        <title>Genome sequencing and assembly of Paenibacillus rigui.</title>
        <authorList>
            <person name="Mayilraj S."/>
        </authorList>
    </citation>
    <scope>NUCLEOTIDE SEQUENCE [LARGE SCALE GENOMIC DNA]</scope>
    <source>
        <strain evidence="15 16">JCM 16352</strain>
    </source>
</reference>
<evidence type="ECO:0000256" key="12">
    <source>
        <dbReference type="ARBA" id="ARBA00023136"/>
    </source>
</evidence>
<evidence type="ECO:0000256" key="3">
    <source>
        <dbReference type="ARBA" id="ARBA00012438"/>
    </source>
</evidence>
<dbReference type="GO" id="GO:0000155">
    <property type="term" value="F:phosphorelay sensor kinase activity"/>
    <property type="evidence" value="ECO:0007669"/>
    <property type="project" value="InterPro"/>
</dbReference>
<organism evidence="15 16">
    <name type="scientific">Paenibacillus rigui</name>
    <dbReference type="NCBI Taxonomy" id="554312"/>
    <lineage>
        <taxon>Bacteria</taxon>
        <taxon>Bacillati</taxon>
        <taxon>Bacillota</taxon>
        <taxon>Bacilli</taxon>
        <taxon>Bacillales</taxon>
        <taxon>Paenibacillaceae</taxon>
        <taxon>Paenibacillus</taxon>
    </lineage>
</organism>
<dbReference type="InterPro" id="IPR050640">
    <property type="entry name" value="Bact_2-comp_sensor_kinase"/>
</dbReference>
<keyword evidence="16" id="KW-1185">Reference proteome</keyword>
<keyword evidence="7" id="KW-0547">Nucleotide-binding</keyword>
<dbReference type="EMBL" id="NMQW01000062">
    <property type="protein sequence ID" value="OXM82577.1"/>
    <property type="molecule type" value="Genomic_DNA"/>
</dbReference>
<sequence length="417" mass="47102">MKFRGDNVNTTIIKDFLLQLAFIAVLILSMQIFFAERSNGENNRRVKIILSVIFGVCILFCMSFPVYTNSDFHIDIRIVPLMLGTLYLGSRTGIILSAIIILYRLYLGGVAELLTTTLVLVCSMPVFLYALEYFDKGNKYKRIQISLLLTVCYCLIGMLTVFVLRGFTLQALQVQLLHFTISIAVVLFFTALNETIQDIIRKNRQLQSDVKEAEIAFLRSQIKPHFLYNALNSIAALCLDEPRKAKELTYDLSQYLRSGFNFKQLGSLTTIENELELVKAYINIEKARFGPRLGVEYDVEANMDILIPPLILQPLVENAIRHGLMSNLRGGTVKISVKQEEDAVIHITIEDNGCGMSERQRDEILKLNADKTGIGLWNISERIRLLYGNSIRIESAEGMGTKVIFDIPAQTVRQIGG</sequence>
<dbReference type="Pfam" id="PF02518">
    <property type="entry name" value="HATPase_c"/>
    <property type="match status" value="1"/>
</dbReference>
<dbReference type="InterPro" id="IPR003594">
    <property type="entry name" value="HATPase_dom"/>
</dbReference>
<feature type="transmembrane region" description="Helical" evidence="13">
    <location>
        <begin position="79"/>
        <end position="103"/>
    </location>
</feature>
<evidence type="ECO:0000256" key="5">
    <source>
        <dbReference type="ARBA" id="ARBA00022679"/>
    </source>
</evidence>
<evidence type="ECO:0000256" key="8">
    <source>
        <dbReference type="ARBA" id="ARBA00022777"/>
    </source>
</evidence>
<evidence type="ECO:0000256" key="10">
    <source>
        <dbReference type="ARBA" id="ARBA00022989"/>
    </source>
</evidence>
<feature type="transmembrane region" description="Helical" evidence="13">
    <location>
        <begin position="143"/>
        <end position="164"/>
    </location>
</feature>
<dbReference type="GO" id="GO:0005524">
    <property type="term" value="F:ATP binding"/>
    <property type="evidence" value="ECO:0007669"/>
    <property type="project" value="UniProtKB-KW"/>
</dbReference>
<keyword evidence="8" id="KW-0418">Kinase</keyword>
<dbReference type="SMART" id="SM00387">
    <property type="entry name" value="HATPase_c"/>
    <property type="match status" value="1"/>
</dbReference>
<dbReference type="InterPro" id="IPR004358">
    <property type="entry name" value="Sig_transdc_His_kin-like_C"/>
</dbReference>
<evidence type="ECO:0000313" key="15">
    <source>
        <dbReference type="EMBL" id="OXM82577.1"/>
    </source>
</evidence>
<keyword evidence="9" id="KW-0067">ATP-binding</keyword>
<evidence type="ECO:0000256" key="13">
    <source>
        <dbReference type="SAM" id="Phobius"/>
    </source>
</evidence>
<feature type="domain" description="Histidine kinase" evidence="14">
    <location>
        <begin position="311"/>
        <end position="411"/>
    </location>
</feature>
<comment type="subcellular location">
    <subcellularLocation>
        <location evidence="2">Cell membrane</location>
        <topology evidence="2">Multi-pass membrane protein</topology>
    </subcellularLocation>
</comment>
<evidence type="ECO:0000259" key="14">
    <source>
        <dbReference type="PROSITE" id="PS50109"/>
    </source>
</evidence>
<dbReference type="PANTHER" id="PTHR34220">
    <property type="entry name" value="SENSOR HISTIDINE KINASE YPDA"/>
    <property type="match status" value="1"/>
</dbReference>
<proteinExistence type="predicted"/>
<evidence type="ECO:0000256" key="1">
    <source>
        <dbReference type="ARBA" id="ARBA00000085"/>
    </source>
</evidence>
<feature type="transmembrane region" description="Helical" evidence="13">
    <location>
        <begin position="109"/>
        <end position="131"/>
    </location>
</feature>
<accession>A0A229UGP7</accession>
<name>A0A229UGP7_9BACL</name>
<comment type="catalytic activity">
    <reaction evidence="1">
        <text>ATP + protein L-histidine = ADP + protein N-phospho-L-histidine.</text>
        <dbReference type="EC" id="2.7.13.3"/>
    </reaction>
</comment>
<keyword evidence="10 13" id="KW-1133">Transmembrane helix</keyword>
<dbReference type="GO" id="GO:0071555">
    <property type="term" value="P:cell wall organization"/>
    <property type="evidence" value="ECO:0007669"/>
    <property type="project" value="InterPro"/>
</dbReference>
<dbReference type="SUPFAM" id="SSF55874">
    <property type="entry name" value="ATPase domain of HSP90 chaperone/DNA topoisomerase II/histidine kinase"/>
    <property type="match status" value="1"/>
</dbReference>
<dbReference type="EC" id="2.7.13.3" evidence="3"/>
<dbReference type="AlphaFoldDB" id="A0A229UGP7"/>
<dbReference type="GO" id="GO:0005886">
    <property type="term" value="C:plasma membrane"/>
    <property type="evidence" value="ECO:0007669"/>
    <property type="project" value="UniProtKB-SubCell"/>
</dbReference>